<name>A0ABS8UPV1_DATST</name>
<keyword evidence="3" id="KW-1185">Reference proteome</keyword>
<comment type="caution">
    <text evidence="2">The sequence shown here is derived from an EMBL/GenBank/DDBJ whole genome shotgun (WGS) entry which is preliminary data.</text>
</comment>
<accession>A0ABS8UPV1</accession>
<protein>
    <submittedName>
        <fullName evidence="2">Uncharacterized protein</fullName>
    </submittedName>
</protein>
<gene>
    <name evidence="2" type="ORF">HAX54_018610</name>
</gene>
<organism evidence="2 3">
    <name type="scientific">Datura stramonium</name>
    <name type="common">Jimsonweed</name>
    <name type="synonym">Common thornapple</name>
    <dbReference type="NCBI Taxonomy" id="4076"/>
    <lineage>
        <taxon>Eukaryota</taxon>
        <taxon>Viridiplantae</taxon>
        <taxon>Streptophyta</taxon>
        <taxon>Embryophyta</taxon>
        <taxon>Tracheophyta</taxon>
        <taxon>Spermatophyta</taxon>
        <taxon>Magnoliopsida</taxon>
        <taxon>eudicotyledons</taxon>
        <taxon>Gunneridae</taxon>
        <taxon>Pentapetalae</taxon>
        <taxon>asterids</taxon>
        <taxon>lamiids</taxon>
        <taxon>Solanales</taxon>
        <taxon>Solanaceae</taxon>
        <taxon>Solanoideae</taxon>
        <taxon>Datureae</taxon>
        <taxon>Datura</taxon>
    </lineage>
</organism>
<evidence type="ECO:0000313" key="3">
    <source>
        <dbReference type="Proteomes" id="UP000823775"/>
    </source>
</evidence>
<evidence type="ECO:0000313" key="2">
    <source>
        <dbReference type="EMBL" id="MCD9560134.1"/>
    </source>
</evidence>
<evidence type="ECO:0000256" key="1">
    <source>
        <dbReference type="SAM" id="MobiDB-lite"/>
    </source>
</evidence>
<dbReference type="Proteomes" id="UP000823775">
    <property type="component" value="Unassembled WGS sequence"/>
</dbReference>
<proteinExistence type="predicted"/>
<sequence>MAKINRPVTAIPATITTFKVDDELLDGDELLLPEEPGDLFDGASREGEGGGNAFSAEVRGEFGKTGAGGENIDDEGELGFIEGLALSLVELNEIGYGVL</sequence>
<dbReference type="EMBL" id="JACEIK010002272">
    <property type="protein sequence ID" value="MCD9560134.1"/>
    <property type="molecule type" value="Genomic_DNA"/>
</dbReference>
<feature type="region of interest" description="Disordered" evidence="1">
    <location>
        <begin position="35"/>
        <end position="56"/>
    </location>
</feature>
<reference evidence="2 3" key="1">
    <citation type="journal article" date="2021" name="BMC Genomics">
        <title>Datura genome reveals duplications of psychoactive alkaloid biosynthetic genes and high mutation rate following tissue culture.</title>
        <authorList>
            <person name="Rajewski A."/>
            <person name="Carter-House D."/>
            <person name="Stajich J."/>
            <person name="Litt A."/>
        </authorList>
    </citation>
    <scope>NUCLEOTIDE SEQUENCE [LARGE SCALE GENOMIC DNA]</scope>
    <source>
        <strain evidence="2">AR-01</strain>
    </source>
</reference>